<keyword evidence="2" id="KW-1185">Reference proteome</keyword>
<gene>
    <name evidence="1" type="ORF">F5878DRAFT_279288</name>
</gene>
<accession>A0AA38P4G4</accession>
<dbReference type="EMBL" id="MU806348">
    <property type="protein sequence ID" value="KAJ3836109.1"/>
    <property type="molecule type" value="Genomic_DNA"/>
</dbReference>
<evidence type="ECO:0000313" key="2">
    <source>
        <dbReference type="Proteomes" id="UP001163846"/>
    </source>
</evidence>
<dbReference type="AlphaFoldDB" id="A0AA38P4G4"/>
<sequence>MNPITLEFLRLTVDKSFNLSAPIFTSLRQTVKAGGVKEQYYGMTDDDSNQLLWVIEWPQKAHLPDFLEEHSRFRQQLNTLDVNSKPISWLVPFRFAEEVRPALTAPVCEFAHIALRENAKPETLSQSLHKTFTDCYFAPGFTGGNWGVATNSNDRMCLYILGWESRAHHTEFAKSALFAVEIDKLRPFFGPGSIGLFAKLTQELS</sequence>
<organism evidence="1 2">
    <name type="scientific">Lentinula raphanica</name>
    <dbReference type="NCBI Taxonomy" id="153919"/>
    <lineage>
        <taxon>Eukaryota</taxon>
        <taxon>Fungi</taxon>
        <taxon>Dikarya</taxon>
        <taxon>Basidiomycota</taxon>
        <taxon>Agaricomycotina</taxon>
        <taxon>Agaricomycetes</taxon>
        <taxon>Agaricomycetidae</taxon>
        <taxon>Agaricales</taxon>
        <taxon>Marasmiineae</taxon>
        <taxon>Omphalotaceae</taxon>
        <taxon>Lentinula</taxon>
    </lineage>
</organism>
<proteinExistence type="predicted"/>
<name>A0AA38P4G4_9AGAR</name>
<comment type="caution">
    <text evidence="1">The sequence shown here is derived from an EMBL/GenBank/DDBJ whole genome shotgun (WGS) entry which is preliminary data.</text>
</comment>
<dbReference type="Proteomes" id="UP001163846">
    <property type="component" value="Unassembled WGS sequence"/>
</dbReference>
<dbReference type="Gene3D" id="3.30.70.100">
    <property type="match status" value="1"/>
</dbReference>
<reference evidence="1" key="1">
    <citation type="submission" date="2022-08" db="EMBL/GenBank/DDBJ databases">
        <authorList>
            <consortium name="DOE Joint Genome Institute"/>
            <person name="Min B."/>
            <person name="Riley R."/>
            <person name="Sierra-Patev S."/>
            <person name="Naranjo-Ortiz M."/>
            <person name="Looney B."/>
            <person name="Konkel Z."/>
            <person name="Slot J.C."/>
            <person name="Sakamoto Y."/>
            <person name="Steenwyk J.L."/>
            <person name="Rokas A."/>
            <person name="Carro J."/>
            <person name="Camarero S."/>
            <person name="Ferreira P."/>
            <person name="Molpeceres G."/>
            <person name="Ruiz-Duenas F.J."/>
            <person name="Serrano A."/>
            <person name="Henrissat B."/>
            <person name="Drula E."/>
            <person name="Hughes K.W."/>
            <person name="Mata J.L."/>
            <person name="Ishikawa N.K."/>
            <person name="Vargas-Isla R."/>
            <person name="Ushijima S."/>
            <person name="Smith C.A."/>
            <person name="Ahrendt S."/>
            <person name="Andreopoulos W."/>
            <person name="He G."/>
            <person name="Labutti K."/>
            <person name="Lipzen A."/>
            <person name="Ng V."/>
            <person name="Sandor L."/>
            <person name="Barry K."/>
            <person name="Martinez A.T."/>
            <person name="Xiao Y."/>
            <person name="Gibbons J.G."/>
            <person name="Terashima K."/>
            <person name="Hibbett D.S."/>
            <person name="Grigoriev I.V."/>
        </authorList>
    </citation>
    <scope>NUCLEOTIDE SEQUENCE</scope>
    <source>
        <strain evidence="1">TFB9207</strain>
    </source>
</reference>
<evidence type="ECO:0000313" key="1">
    <source>
        <dbReference type="EMBL" id="KAJ3836109.1"/>
    </source>
</evidence>
<evidence type="ECO:0008006" key="3">
    <source>
        <dbReference type="Google" id="ProtNLM"/>
    </source>
</evidence>
<protein>
    <recommendedName>
        <fullName evidence="3">ABM domain-containing protein</fullName>
    </recommendedName>
</protein>